<evidence type="ECO:0008006" key="3">
    <source>
        <dbReference type="Google" id="ProtNLM"/>
    </source>
</evidence>
<accession>A0ABQ1TTN7</accession>
<sequence length="108" mass="12254">MKLKLLEELKNASAEAPLNFTFAGVLFKFTAKIKIVDDKTLDELTNKQNSNDKDIVRELLVGWDDYVDEGKQVPFATDTLEEMLAFPGLTARLSVECINAQYRVQEKN</sequence>
<protein>
    <recommendedName>
        <fullName evidence="3">Phage protein</fullName>
    </recommendedName>
</protein>
<reference evidence="2" key="1">
    <citation type="journal article" date="2019" name="Int. J. Syst. Evol. Microbiol.">
        <title>The Global Catalogue of Microorganisms (GCM) 10K type strain sequencing project: providing services to taxonomists for standard genome sequencing and annotation.</title>
        <authorList>
            <consortium name="The Broad Institute Genomics Platform"/>
            <consortium name="The Broad Institute Genome Sequencing Center for Infectious Disease"/>
            <person name="Wu L."/>
            <person name="Ma J."/>
        </authorList>
    </citation>
    <scope>NUCLEOTIDE SEQUENCE [LARGE SCALE GENOMIC DNA]</scope>
    <source>
        <strain evidence="2">CGMCC 1.15394</strain>
    </source>
</reference>
<gene>
    <name evidence="1" type="ORF">GCM10008027_27160</name>
</gene>
<evidence type="ECO:0000313" key="1">
    <source>
        <dbReference type="EMBL" id="GGF00819.1"/>
    </source>
</evidence>
<organism evidence="1 2">
    <name type="scientific">Pseudoalteromonas gelatinilytica</name>
    <dbReference type="NCBI Taxonomy" id="1703256"/>
    <lineage>
        <taxon>Bacteria</taxon>
        <taxon>Pseudomonadati</taxon>
        <taxon>Pseudomonadota</taxon>
        <taxon>Gammaproteobacteria</taxon>
        <taxon>Alteromonadales</taxon>
        <taxon>Pseudoalteromonadaceae</taxon>
        <taxon>Pseudoalteromonas</taxon>
    </lineage>
</organism>
<dbReference type="Proteomes" id="UP000638462">
    <property type="component" value="Unassembled WGS sequence"/>
</dbReference>
<name>A0ABQ1TTN7_9GAMM</name>
<dbReference type="EMBL" id="BMIT01000010">
    <property type="protein sequence ID" value="GGF00819.1"/>
    <property type="molecule type" value="Genomic_DNA"/>
</dbReference>
<dbReference type="RefSeq" id="WP_188729631.1">
    <property type="nucleotide sequence ID" value="NZ_BMIT01000010.1"/>
</dbReference>
<keyword evidence="2" id="KW-1185">Reference proteome</keyword>
<proteinExistence type="predicted"/>
<comment type="caution">
    <text evidence="1">The sequence shown here is derived from an EMBL/GenBank/DDBJ whole genome shotgun (WGS) entry which is preliminary data.</text>
</comment>
<evidence type="ECO:0000313" key="2">
    <source>
        <dbReference type="Proteomes" id="UP000638462"/>
    </source>
</evidence>